<evidence type="ECO:0000256" key="4">
    <source>
        <dbReference type="ARBA" id="ARBA00022853"/>
    </source>
</evidence>
<dbReference type="Proteomes" id="UP000799772">
    <property type="component" value="Unassembled WGS sequence"/>
</dbReference>
<comment type="similarity">
    <text evidence="2">Belongs to the SWC4 family.</text>
</comment>
<organism evidence="11 12">
    <name type="scientific">Rhizodiscina lignyota</name>
    <dbReference type="NCBI Taxonomy" id="1504668"/>
    <lineage>
        <taxon>Eukaryota</taxon>
        <taxon>Fungi</taxon>
        <taxon>Dikarya</taxon>
        <taxon>Ascomycota</taxon>
        <taxon>Pezizomycotina</taxon>
        <taxon>Dothideomycetes</taxon>
        <taxon>Pleosporomycetidae</taxon>
        <taxon>Aulographales</taxon>
        <taxon>Rhizodiscinaceae</taxon>
        <taxon>Rhizodiscina</taxon>
    </lineage>
</organism>
<dbReference type="GO" id="GO:0000122">
    <property type="term" value="P:negative regulation of transcription by RNA polymerase II"/>
    <property type="evidence" value="ECO:0007669"/>
    <property type="project" value="TreeGrafter"/>
</dbReference>
<comment type="subcellular location">
    <subcellularLocation>
        <location evidence="1">Nucleus</location>
    </subcellularLocation>
</comment>
<evidence type="ECO:0000256" key="2">
    <source>
        <dbReference type="ARBA" id="ARBA00006918"/>
    </source>
</evidence>
<sequence length="640" mass="70914">MASSKDLRDVLGLPDSNETASKSAPPAKKVKTTHPKQTGIARELHALIGERAAPVAIIDPNKTYRAKQGPKRKAKQWTSQPFMNPARDDDLVLRHWRPKPVARRNTGADNGDATMEDLENRDPEANSTTEETVARDYDFAKYNVQITTPSYDDEFYEAKLKDDDWSREETDYLMEMVKDYSMRWIIIADRWKFVPKVAESQALDNSAANGANALVVSKPRSIDELKARYYKIWLESMTKSASPENMSDAEFQLYNTLKEFKPYQERTRKRLAESMLTRSLDETKEEEHLIAELQRIMINYEKLEAEREQLRATLQPAPQTGTLASGFASSAELNELFQRLINSNRDKRHRQSGAAPGGRLSLDNGMLPSPAYANGTPISAHARESFGSIGGAPVRATTPKNERRFGISTHERLTAGTTFPSDKIHRLRQRKSGPETTKLNAALTELRIPELINLPTADVVDAFEGLVGRIAKLMEARKVLEKEEGEIKVARNVKEERQRRESGVTSVDGAVDEVNGDTETSQANGEADAEGEADAYGDVDADADADADDAEGEDDDVDADPDAELDEDADGDVDADAEGEEDEIVEDDEIPDALASRPNSSSARPSSHRSRTPMSTRGSRKRSASVLSGVSGASPKRHRK</sequence>
<keyword evidence="12" id="KW-1185">Reference proteome</keyword>
<evidence type="ECO:0000259" key="10">
    <source>
        <dbReference type="Pfam" id="PF16282"/>
    </source>
</evidence>
<keyword evidence="4" id="KW-0156">Chromatin regulator</keyword>
<dbReference type="EMBL" id="ML978124">
    <property type="protein sequence ID" value="KAF2100693.1"/>
    <property type="molecule type" value="Genomic_DNA"/>
</dbReference>
<protein>
    <recommendedName>
        <fullName evidence="3">SWR1-complex protein 4</fullName>
    </recommendedName>
</protein>
<dbReference type="InterPro" id="IPR032563">
    <property type="entry name" value="DAMP1_SANT-like"/>
</dbReference>
<comment type="caution">
    <text evidence="11">The sequence shown here is derived from an EMBL/GenBank/DDBJ whole genome shotgun (WGS) entry which is preliminary data.</text>
</comment>
<keyword evidence="6" id="KW-0804">Transcription</keyword>
<evidence type="ECO:0000313" key="12">
    <source>
        <dbReference type="Proteomes" id="UP000799772"/>
    </source>
</evidence>
<feature type="region of interest" description="Disordered" evidence="9">
    <location>
        <begin position="101"/>
        <end position="130"/>
    </location>
</feature>
<feature type="compositionally biased region" description="Acidic residues" evidence="9">
    <location>
        <begin position="527"/>
        <end position="591"/>
    </location>
</feature>
<feature type="region of interest" description="Disordered" evidence="9">
    <location>
        <begin position="1"/>
        <end position="38"/>
    </location>
</feature>
<dbReference type="PANTHER" id="PTHR12855:SF10">
    <property type="entry name" value="DNA METHYLTRANSFERASE 1-ASSOCIATED PROTEIN 1"/>
    <property type="match status" value="1"/>
</dbReference>
<dbReference type="OrthoDB" id="19740at2759"/>
<reference evidence="11" key="1">
    <citation type="journal article" date="2020" name="Stud. Mycol.">
        <title>101 Dothideomycetes genomes: a test case for predicting lifestyles and emergence of pathogens.</title>
        <authorList>
            <person name="Haridas S."/>
            <person name="Albert R."/>
            <person name="Binder M."/>
            <person name="Bloem J."/>
            <person name="Labutti K."/>
            <person name="Salamov A."/>
            <person name="Andreopoulos B."/>
            <person name="Baker S."/>
            <person name="Barry K."/>
            <person name="Bills G."/>
            <person name="Bluhm B."/>
            <person name="Cannon C."/>
            <person name="Castanera R."/>
            <person name="Culley D."/>
            <person name="Daum C."/>
            <person name="Ezra D."/>
            <person name="Gonzalez J."/>
            <person name="Henrissat B."/>
            <person name="Kuo A."/>
            <person name="Liang C."/>
            <person name="Lipzen A."/>
            <person name="Lutzoni F."/>
            <person name="Magnuson J."/>
            <person name="Mondo S."/>
            <person name="Nolan M."/>
            <person name="Ohm R."/>
            <person name="Pangilinan J."/>
            <person name="Park H.-J."/>
            <person name="Ramirez L."/>
            <person name="Alfaro M."/>
            <person name="Sun H."/>
            <person name="Tritt A."/>
            <person name="Yoshinaga Y."/>
            <person name="Zwiers L.-H."/>
            <person name="Turgeon B."/>
            <person name="Goodwin S."/>
            <person name="Spatafora J."/>
            <person name="Crous P."/>
            <person name="Grigoriev I."/>
        </authorList>
    </citation>
    <scope>NUCLEOTIDE SEQUENCE</scope>
    <source>
        <strain evidence="11">CBS 133067</strain>
    </source>
</reference>
<evidence type="ECO:0000256" key="5">
    <source>
        <dbReference type="ARBA" id="ARBA00023015"/>
    </source>
</evidence>
<feature type="region of interest" description="Disordered" evidence="9">
    <location>
        <begin position="494"/>
        <end position="640"/>
    </location>
</feature>
<keyword evidence="5" id="KW-0805">Transcription regulation</keyword>
<dbReference type="Gene3D" id="1.10.10.60">
    <property type="entry name" value="Homeodomain-like"/>
    <property type="match status" value="1"/>
</dbReference>
<evidence type="ECO:0000256" key="8">
    <source>
        <dbReference type="SAM" id="Coils"/>
    </source>
</evidence>
<gene>
    <name evidence="11" type="ORF">NA57DRAFT_36303</name>
</gene>
<name>A0A9P4M7P9_9PEZI</name>
<evidence type="ECO:0000256" key="6">
    <source>
        <dbReference type="ARBA" id="ARBA00023163"/>
    </source>
</evidence>
<proteinExistence type="inferred from homology"/>
<keyword evidence="8" id="KW-0175">Coiled coil</keyword>
<feature type="domain" description="DAMP1 SANT/Myb-like" evidence="10">
    <location>
        <begin position="137"/>
        <end position="232"/>
    </location>
</feature>
<evidence type="ECO:0000256" key="3">
    <source>
        <dbReference type="ARBA" id="ARBA00019132"/>
    </source>
</evidence>
<feature type="compositionally biased region" description="Basic residues" evidence="9">
    <location>
        <begin position="65"/>
        <end position="75"/>
    </location>
</feature>
<feature type="compositionally biased region" description="Low complexity" evidence="9">
    <location>
        <begin position="592"/>
        <end position="605"/>
    </location>
</feature>
<feature type="region of interest" description="Disordered" evidence="9">
    <location>
        <begin position="65"/>
        <end position="84"/>
    </location>
</feature>
<evidence type="ECO:0000313" key="11">
    <source>
        <dbReference type="EMBL" id="KAF2100693.1"/>
    </source>
</evidence>
<dbReference type="GO" id="GO:0035267">
    <property type="term" value="C:NuA4 histone acetyltransferase complex"/>
    <property type="evidence" value="ECO:0007669"/>
    <property type="project" value="InterPro"/>
</dbReference>
<accession>A0A9P4M7P9</accession>
<evidence type="ECO:0000256" key="9">
    <source>
        <dbReference type="SAM" id="MobiDB-lite"/>
    </source>
</evidence>
<feature type="region of interest" description="Disordered" evidence="9">
    <location>
        <begin position="343"/>
        <end position="368"/>
    </location>
</feature>
<dbReference type="InterPro" id="IPR027109">
    <property type="entry name" value="Swc4/Dmap1"/>
</dbReference>
<dbReference type="GO" id="GO:0003714">
    <property type="term" value="F:transcription corepressor activity"/>
    <property type="evidence" value="ECO:0007669"/>
    <property type="project" value="TreeGrafter"/>
</dbReference>
<dbReference type="AlphaFoldDB" id="A0A9P4M7P9"/>
<evidence type="ECO:0000256" key="1">
    <source>
        <dbReference type="ARBA" id="ARBA00004123"/>
    </source>
</evidence>
<dbReference type="Pfam" id="PF16282">
    <property type="entry name" value="SANT_DAMP1_like"/>
    <property type="match status" value="1"/>
</dbReference>
<keyword evidence="7" id="KW-0539">Nucleus</keyword>
<dbReference type="GO" id="GO:0000812">
    <property type="term" value="C:Swr1 complex"/>
    <property type="evidence" value="ECO:0007669"/>
    <property type="project" value="TreeGrafter"/>
</dbReference>
<dbReference type="PANTHER" id="PTHR12855">
    <property type="entry name" value="DNA METHYLTRANSFERASE 1-ASSOCIATED PROTEIN 1 FAMILY MEMBER"/>
    <property type="match status" value="1"/>
</dbReference>
<dbReference type="GO" id="GO:0006338">
    <property type="term" value="P:chromatin remodeling"/>
    <property type="evidence" value="ECO:0007669"/>
    <property type="project" value="InterPro"/>
</dbReference>
<dbReference type="GO" id="GO:0006281">
    <property type="term" value="P:DNA repair"/>
    <property type="evidence" value="ECO:0007669"/>
    <property type="project" value="InterPro"/>
</dbReference>
<feature type="coiled-coil region" evidence="8">
    <location>
        <begin position="286"/>
        <end position="313"/>
    </location>
</feature>
<evidence type="ECO:0000256" key="7">
    <source>
        <dbReference type="ARBA" id="ARBA00023242"/>
    </source>
</evidence>
<feature type="compositionally biased region" description="Low complexity" evidence="9">
    <location>
        <begin position="624"/>
        <end position="634"/>
    </location>
</feature>